<keyword evidence="3" id="KW-1185">Reference proteome</keyword>
<gene>
    <name evidence="2" type="ORF">D1Y85_17910</name>
</gene>
<dbReference type="AlphaFoldDB" id="A0A3N6MRD3"/>
<evidence type="ECO:0000259" key="1">
    <source>
        <dbReference type="Pfam" id="PF01575"/>
    </source>
</evidence>
<dbReference type="EMBL" id="RQIS01000013">
    <property type="protein sequence ID" value="RQH04345.1"/>
    <property type="molecule type" value="Genomic_DNA"/>
</dbReference>
<dbReference type="PANTHER" id="PTHR43664">
    <property type="entry name" value="MONOAMINE OXIDASE-RELATED"/>
    <property type="match status" value="1"/>
</dbReference>
<name>A0A3N6MRD3_9BURK</name>
<proteinExistence type="predicted"/>
<protein>
    <submittedName>
        <fullName evidence="2">Acyl dehydratase</fullName>
    </submittedName>
</protein>
<dbReference type="Gene3D" id="3.10.129.10">
    <property type="entry name" value="Hotdog Thioesterase"/>
    <property type="match status" value="1"/>
</dbReference>
<evidence type="ECO:0000313" key="3">
    <source>
        <dbReference type="Proteomes" id="UP000272778"/>
    </source>
</evidence>
<dbReference type="OrthoDB" id="6703795at2"/>
<dbReference type="Pfam" id="PF01575">
    <property type="entry name" value="MaoC_dehydratas"/>
    <property type="match status" value="1"/>
</dbReference>
<feature type="domain" description="MaoC-like" evidence="1">
    <location>
        <begin position="22"/>
        <end position="132"/>
    </location>
</feature>
<dbReference type="Proteomes" id="UP000272778">
    <property type="component" value="Unassembled WGS sequence"/>
</dbReference>
<dbReference type="InterPro" id="IPR029069">
    <property type="entry name" value="HotDog_dom_sf"/>
</dbReference>
<sequence length="156" mass="17316">MTTHDDTQLLGRGFYWQELNAGQRFRTFRRTVTETDLVNFISATGMLEAIFIDAHFEHGAMSGRPVPGALTSGLIEGLLFQTMVQGTGLAMLEFSMKAHAPVLVNDTIYGVVEVEDVKPTSKHNRAVVTSRVEVLNQRDELVLSYTVKRMLAGCPE</sequence>
<dbReference type="RefSeq" id="WP_124152422.1">
    <property type="nucleotide sequence ID" value="NZ_RQIS01000013.1"/>
</dbReference>
<comment type="caution">
    <text evidence="2">The sequence shown here is derived from an EMBL/GenBank/DDBJ whole genome shotgun (WGS) entry which is preliminary data.</text>
</comment>
<dbReference type="SUPFAM" id="SSF54637">
    <property type="entry name" value="Thioesterase/thiol ester dehydrase-isomerase"/>
    <property type="match status" value="1"/>
</dbReference>
<organism evidence="2 3">
    <name type="scientific">Paraburkholderia dinghuensis</name>
    <dbReference type="NCBI Taxonomy" id="2305225"/>
    <lineage>
        <taxon>Bacteria</taxon>
        <taxon>Pseudomonadati</taxon>
        <taxon>Pseudomonadota</taxon>
        <taxon>Betaproteobacteria</taxon>
        <taxon>Burkholderiales</taxon>
        <taxon>Burkholderiaceae</taxon>
        <taxon>Paraburkholderia</taxon>
    </lineage>
</organism>
<dbReference type="CDD" id="cd03441">
    <property type="entry name" value="R_hydratase_like"/>
    <property type="match status" value="1"/>
</dbReference>
<dbReference type="PANTHER" id="PTHR43664:SF1">
    <property type="entry name" value="BETA-METHYLMALYL-COA DEHYDRATASE"/>
    <property type="match status" value="1"/>
</dbReference>
<dbReference type="InterPro" id="IPR052342">
    <property type="entry name" value="MCH/BMMD"/>
</dbReference>
<evidence type="ECO:0000313" key="2">
    <source>
        <dbReference type="EMBL" id="RQH04345.1"/>
    </source>
</evidence>
<reference evidence="2 3" key="1">
    <citation type="submission" date="2018-11" db="EMBL/GenBank/DDBJ databases">
        <title>Paraburkholderia sp. DHOA04, isolated from soil.</title>
        <authorList>
            <person name="Gao Z.-H."/>
            <person name="Qiu L.-H."/>
            <person name="Fu J.-C."/>
        </authorList>
    </citation>
    <scope>NUCLEOTIDE SEQUENCE [LARGE SCALE GENOMIC DNA]</scope>
    <source>
        <strain evidence="2 3">DHOA04</strain>
    </source>
</reference>
<accession>A0A3N6MRD3</accession>
<dbReference type="InterPro" id="IPR002539">
    <property type="entry name" value="MaoC-like_dom"/>
</dbReference>